<dbReference type="PATRIC" id="fig|28229.3.peg.1613"/>
<comment type="caution">
    <text evidence="9">The sequence shown here is derived from an EMBL/GenBank/DDBJ whole genome shotgun (WGS) entry which is preliminary data.</text>
</comment>
<dbReference type="GO" id="GO:0106300">
    <property type="term" value="P:protein-DNA covalent cross-linking repair"/>
    <property type="evidence" value="ECO:0007669"/>
    <property type="project" value="InterPro"/>
</dbReference>
<evidence type="ECO:0000256" key="3">
    <source>
        <dbReference type="ARBA" id="ARBA00022763"/>
    </source>
</evidence>
<evidence type="ECO:0000256" key="4">
    <source>
        <dbReference type="ARBA" id="ARBA00022801"/>
    </source>
</evidence>
<organism evidence="9 10">
    <name type="scientific">Colwellia psychrerythraea</name>
    <name type="common">Vibrio psychroerythus</name>
    <dbReference type="NCBI Taxonomy" id="28229"/>
    <lineage>
        <taxon>Bacteria</taxon>
        <taxon>Pseudomonadati</taxon>
        <taxon>Pseudomonadota</taxon>
        <taxon>Gammaproteobacteria</taxon>
        <taxon>Alteromonadales</taxon>
        <taxon>Colwelliaceae</taxon>
        <taxon>Colwellia</taxon>
    </lineage>
</organism>
<dbReference type="Proteomes" id="UP000029868">
    <property type="component" value="Unassembled WGS sequence"/>
</dbReference>
<dbReference type="InterPro" id="IPR036590">
    <property type="entry name" value="SRAP-like"/>
</dbReference>
<dbReference type="EMBL" id="JQEC01000015">
    <property type="protein sequence ID" value="KGJ95223.1"/>
    <property type="molecule type" value="Genomic_DNA"/>
</dbReference>
<keyword evidence="4 8" id="KW-0378">Hydrolase</keyword>
<evidence type="ECO:0000256" key="2">
    <source>
        <dbReference type="ARBA" id="ARBA00022670"/>
    </source>
</evidence>
<dbReference type="GO" id="GO:0008233">
    <property type="term" value="F:peptidase activity"/>
    <property type="evidence" value="ECO:0007669"/>
    <property type="project" value="UniProtKB-KW"/>
</dbReference>
<dbReference type="RefSeq" id="WP_033081668.1">
    <property type="nucleotide sequence ID" value="NZ_JQEC01000015.1"/>
</dbReference>
<evidence type="ECO:0000256" key="7">
    <source>
        <dbReference type="ARBA" id="ARBA00023239"/>
    </source>
</evidence>
<dbReference type="PANTHER" id="PTHR13604:SF0">
    <property type="entry name" value="ABASIC SITE PROCESSING PROTEIN HMCES"/>
    <property type="match status" value="1"/>
</dbReference>
<evidence type="ECO:0000256" key="6">
    <source>
        <dbReference type="ARBA" id="ARBA00023125"/>
    </source>
</evidence>
<proteinExistence type="inferred from homology"/>
<keyword evidence="2 8" id="KW-0645">Protease</keyword>
<dbReference type="PANTHER" id="PTHR13604">
    <property type="entry name" value="DC12-RELATED"/>
    <property type="match status" value="1"/>
</dbReference>
<evidence type="ECO:0000256" key="8">
    <source>
        <dbReference type="RuleBase" id="RU364100"/>
    </source>
</evidence>
<dbReference type="SUPFAM" id="SSF143081">
    <property type="entry name" value="BB1717-like"/>
    <property type="match status" value="1"/>
</dbReference>
<keyword evidence="3" id="KW-0227">DNA damage</keyword>
<dbReference type="GO" id="GO:0016829">
    <property type="term" value="F:lyase activity"/>
    <property type="evidence" value="ECO:0007669"/>
    <property type="project" value="UniProtKB-KW"/>
</dbReference>
<evidence type="ECO:0000256" key="1">
    <source>
        <dbReference type="ARBA" id="ARBA00008136"/>
    </source>
</evidence>
<dbReference type="EC" id="3.4.-.-" evidence="8"/>
<reference evidence="9 10" key="1">
    <citation type="submission" date="2014-08" db="EMBL/GenBank/DDBJ databases">
        <title>Genomic and Phenotypic Diversity of Colwellia psychrerythraea strains from Disparate Marine Basins.</title>
        <authorList>
            <person name="Techtmann S.M."/>
            <person name="Stelling S.C."/>
            <person name="Utturkar S.M."/>
            <person name="Alshibli N."/>
            <person name="Harris A."/>
            <person name="Brown S.D."/>
            <person name="Hazen T.C."/>
        </authorList>
    </citation>
    <scope>NUCLEOTIDE SEQUENCE [LARGE SCALE GENOMIC DNA]</scope>
    <source>
        <strain evidence="9 10">GAB14E</strain>
    </source>
</reference>
<evidence type="ECO:0000256" key="5">
    <source>
        <dbReference type="ARBA" id="ARBA00023124"/>
    </source>
</evidence>
<protein>
    <recommendedName>
        <fullName evidence="8">Abasic site processing protein</fullName>
        <ecNumber evidence="8">3.4.-.-</ecNumber>
    </recommendedName>
</protein>
<dbReference type="GO" id="GO:0003697">
    <property type="term" value="F:single-stranded DNA binding"/>
    <property type="evidence" value="ECO:0007669"/>
    <property type="project" value="InterPro"/>
</dbReference>
<dbReference type="Gene3D" id="3.90.1680.10">
    <property type="entry name" value="SOS response associated peptidase-like"/>
    <property type="match status" value="1"/>
</dbReference>
<evidence type="ECO:0000313" key="10">
    <source>
        <dbReference type="Proteomes" id="UP000029868"/>
    </source>
</evidence>
<name>A0A099L033_COLPS</name>
<dbReference type="AlphaFoldDB" id="A0A099L033"/>
<keyword evidence="6" id="KW-0238">DNA-binding</keyword>
<accession>A0A099L033</accession>
<dbReference type="GO" id="GO:0006508">
    <property type="term" value="P:proteolysis"/>
    <property type="evidence" value="ECO:0007669"/>
    <property type="project" value="UniProtKB-KW"/>
</dbReference>
<gene>
    <name evidence="9" type="ORF">GAB14E_2005</name>
</gene>
<dbReference type="OrthoDB" id="6192129at2"/>
<sequence length="188" mass="21708">MCGRFSVNNAISPIVSELFNTHFNAETNTNLSPSQSVATLVNSNSSYHQVSALWGIKPSWSKKLIINAQSETVATKPTFRQAFQHQRCLIPCNGWFEWRTEEGKKVKYLFEHTNKVPLYMAGILFQHEFTELVTLTTKPNLKCGQYHKRMPVLIADDDKDYWFQSSPQKIEPLFQHVSDEMIHIERSD</sequence>
<evidence type="ECO:0000313" key="9">
    <source>
        <dbReference type="EMBL" id="KGJ95223.1"/>
    </source>
</evidence>
<keyword evidence="7" id="KW-0456">Lyase</keyword>
<dbReference type="InterPro" id="IPR003738">
    <property type="entry name" value="SRAP"/>
</dbReference>
<comment type="similarity">
    <text evidence="1 8">Belongs to the SOS response-associated peptidase family.</text>
</comment>
<keyword evidence="5" id="KW-0190">Covalent protein-DNA linkage</keyword>
<dbReference type="Pfam" id="PF02586">
    <property type="entry name" value="SRAP"/>
    <property type="match status" value="1"/>
</dbReference>